<accession>A0A1N7PRM4</accession>
<sequence>MGAAKVYFRGFFMLKFYYFNPIKKYIIKNEK</sequence>
<protein>
    <submittedName>
        <fullName evidence="1">Uncharacterized protein</fullName>
    </submittedName>
</protein>
<name>A0A1N7PRM4_9FLAO</name>
<organism evidence="1 2">
    <name type="scientific">Chryseobacterium gambrini</name>
    <dbReference type="NCBI Taxonomy" id="373672"/>
    <lineage>
        <taxon>Bacteria</taxon>
        <taxon>Pseudomonadati</taxon>
        <taxon>Bacteroidota</taxon>
        <taxon>Flavobacteriia</taxon>
        <taxon>Flavobacteriales</taxon>
        <taxon>Weeksellaceae</taxon>
        <taxon>Chryseobacterium group</taxon>
        <taxon>Chryseobacterium</taxon>
    </lineage>
</organism>
<evidence type="ECO:0000313" key="2">
    <source>
        <dbReference type="Proteomes" id="UP000185781"/>
    </source>
</evidence>
<reference evidence="1 2" key="1">
    <citation type="submission" date="2017-01" db="EMBL/GenBank/DDBJ databases">
        <authorList>
            <person name="Mah S.A."/>
            <person name="Swanson W.J."/>
            <person name="Moy G.W."/>
            <person name="Vacquier V.D."/>
        </authorList>
    </citation>
    <scope>NUCLEOTIDE SEQUENCE [LARGE SCALE GENOMIC DNA]</scope>
    <source>
        <strain evidence="1 2">DSM 18014</strain>
    </source>
</reference>
<dbReference type="Proteomes" id="UP000185781">
    <property type="component" value="Unassembled WGS sequence"/>
</dbReference>
<proteinExistence type="predicted"/>
<evidence type="ECO:0000313" key="1">
    <source>
        <dbReference type="EMBL" id="SIT13248.1"/>
    </source>
</evidence>
<dbReference type="AlphaFoldDB" id="A0A1N7PRM4"/>
<gene>
    <name evidence="1" type="ORF">SAMN05421785_107150</name>
</gene>
<dbReference type="EMBL" id="FTOV01000007">
    <property type="protein sequence ID" value="SIT13248.1"/>
    <property type="molecule type" value="Genomic_DNA"/>
</dbReference>